<dbReference type="InterPro" id="IPR057566">
    <property type="entry name" value="TPR_TTI1_N"/>
</dbReference>
<accession>A0AAP0P5C2</accession>
<evidence type="ECO:0000313" key="3">
    <source>
        <dbReference type="EMBL" id="KAK9131333.1"/>
    </source>
</evidence>
<evidence type="ECO:0000259" key="2">
    <source>
        <dbReference type="Pfam" id="PF24181"/>
    </source>
</evidence>
<proteinExistence type="predicted"/>
<dbReference type="InterPro" id="IPR049362">
    <property type="entry name" value="TTI1_rpt"/>
</dbReference>
<gene>
    <name evidence="3" type="ORF">Sjap_011820</name>
</gene>
<sequence>MEFGDNETFANLISSADADETLTGVFAQLKPYCVDLLSLLQNPRNQNRKNTTKSLSEFLDLLRQIPSSDLQPFFDYALFPLLLLFDAAVGCRSLESKVGVDEKLGVSDGVAEGVVLCLEELLRKCCILSVNQMVVVMKKLTYGVMLSPSNASEEFREAVIRCFRAMLLSLNSCSVESCLCSQNPSFAATSIFDSCLEVSNVSSFKYKVEKRECLLAFLRSGNASAAVGHWLSLLLKAADIEASRGHRGSAKLREESLLTLRVLVSKVGTADALAFFLPGVVSQFAKILNVSKSMISGAAGSTEALNQAVRGLSEFLIVVLGDQMNISYLDLNQRKDVSSHLFLDALRHLPVNAQEALAKDSDNQPVVSKSDYVGKGSFNCGQNTLSFHVHRTKEWIEETSANVDKLLSATLPHICIHPAKKVRRGLVGAIKGLLSNCSCTLKRSKLMLLECLCVLVTDDIEEVSIAAQEFLESFFTLSDKQQAENEVADIFCRLVEKLPKVVLGSEETLAVSHAQKLLAVMYYAGPQLVVDHLLRSPITASDFLDALMQCLNQNSVFSGSLEKIYSAKRISSGYLHSIAELKVGVNRADEAIVNGASSEFPKVTGFHDKHFQSTLEVTHKEFEVPRMPPWFIHVGSEKLYLALAGILRLVGLSTMADPRDEVSLSTLIDIPLSHLHKLISEVRMRGYSKESWQSWYTRSGSGQLLRQASTAVCILNEIIYGLSDQSVKSFTYTFRKSRINIERLKGSDGSSSTCNSNIAHTLLNETVWKVDPRKNARIYLIECIGSILHEYLSAEVIIDGIGTFNVCLGEDFSLSGYLHSSLYLLLENLICSNGQIRMAADAVLHIISTSCGHPTVGCLVVANADYIVDSLCRQLRHLDLNPHVPRVLAAMLSYVGVANRILPLLEEPMRSVSMELEILGRHQHPNLTVPFLKAVGEIVKASRNEASAMPKQAESYYMVVESKLSLTDKEATIESGKCFDSLDGGDSRVIVEQEVLSVVGRYVINYGVVEVGEIYRSGDALGSSHFLISAVKVEAPRRRCGRNGSRCPGGVKSELSGSDALGIDSSCSFVDMSLVNWEKMMFELNEFRRYRRIVGSVAGSCLTAATPLLASLKEATCLVALGIIEDGIGSLAKVEEAFKHEKETKRAIEKAIQLCSFHDLQDALNANADESDENRLLPAMNKIWPYLVVCIKGKNPVAVRRCLDVVDKVIHICGGDFFSRRFYNDGPHFWKLLMTSPFQKKQILGDEKQPLQLPYRALPSATEEPLAESSSLKVQAAALNMIANLSRNKRSASALQAVLKKVCGLVMGIACSGVTFLRDPSVNALAGLGCIDSDLVWLLLADVYYSLNKNDLPSPPSQDFPQISQLWPAPSSPKVYLYAQYGGGTFGFGIDPGSVEIVFKKLNNVLIDDQMYSESELC</sequence>
<evidence type="ECO:0000259" key="1">
    <source>
        <dbReference type="Pfam" id="PF24173"/>
    </source>
</evidence>
<dbReference type="InterPro" id="IPR057567">
    <property type="entry name" value="TPR_TTI1_C"/>
</dbReference>
<evidence type="ECO:0008006" key="5">
    <source>
        <dbReference type="Google" id="ProtNLM"/>
    </source>
</evidence>
<evidence type="ECO:0000313" key="4">
    <source>
        <dbReference type="Proteomes" id="UP001417504"/>
    </source>
</evidence>
<dbReference type="Proteomes" id="UP001417504">
    <property type="component" value="Unassembled WGS sequence"/>
</dbReference>
<protein>
    <recommendedName>
        <fullName evidence="5">ARM repeat superfamily protein</fullName>
    </recommendedName>
</protein>
<feature type="domain" description="TTI1 N-terminal TPR" evidence="1">
    <location>
        <begin position="224"/>
        <end position="459"/>
    </location>
</feature>
<feature type="domain" description="TTI1 N-terminal TPR" evidence="1">
    <location>
        <begin position="26"/>
        <end position="218"/>
    </location>
</feature>
<dbReference type="EMBL" id="JBBNAE010000004">
    <property type="protein sequence ID" value="KAK9131333.1"/>
    <property type="molecule type" value="Genomic_DNA"/>
</dbReference>
<dbReference type="Pfam" id="PF24173">
    <property type="entry name" value="TPR_TTI1_N"/>
    <property type="match status" value="2"/>
</dbReference>
<dbReference type="PANTHER" id="PTHR18460">
    <property type="entry name" value="TEL2 INTERACTING PROTEIN 1 TTI1 FAMILY MEMBER"/>
    <property type="match status" value="1"/>
</dbReference>
<dbReference type="SUPFAM" id="SSF48371">
    <property type="entry name" value="ARM repeat"/>
    <property type="match status" value="1"/>
</dbReference>
<comment type="caution">
    <text evidence="3">The sequence shown here is derived from an EMBL/GenBank/DDBJ whole genome shotgun (WGS) entry which is preliminary data.</text>
</comment>
<dbReference type="Pfam" id="PF21547">
    <property type="entry name" value="TTI1"/>
    <property type="match status" value="1"/>
</dbReference>
<organism evidence="3 4">
    <name type="scientific">Stephania japonica</name>
    <dbReference type="NCBI Taxonomy" id="461633"/>
    <lineage>
        <taxon>Eukaryota</taxon>
        <taxon>Viridiplantae</taxon>
        <taxon>Streptophyta</taxon>
        <taxon>Embryophyta</taxon>
        <taxon>Tracheophyta</taxon>
        <taxon>Spermatophyta</taxon>
        <taxon>Magnoliopsida</taxon>
        <taxon>Ranunculales</taxon>
        <taxon>Menispermaceae</taxon>
        <taxon>Menispermoideae</taxon>
        <taxon>Cissampelideae</taxon>
        <taxon>Stephania</taxon>
    </lineage>
</organism>
<dbReference type="Pfam" id="PF24181">
    <property type="entry name" value="TPR_TTI1_C"/>
    <property type="match status" value="1"/>
</dbReference>
<reference evidence="3 4" key="1">
    <citation type="submission" date="2024-01" db="EMBL/GenBank/DDBJ databases">
        <title>Genome assemblies of Stephania.</title>
        <authorList>
            <person name="Yang L."/>
        </authorList>
    </citation>
    <scope>NUCLEOTIDE SEQUENCE [LARGE SCALE GENOMIC DNA]</scope>
    <source>
        <strain evidence="3">QJT</strain>
        <tissue evidence="3">Leaf</tissue>
    </source>
</reference>
<dbReference type="InterPro" id="IPR016024">
    <property type="entry name" value="ARM-type_fold"/>
</dbReference>
<name>A0AAP0P5C2_9MAGN</name>
<dbReference type="PANTHER" id="PTHR18460:SF3">
    <property type="entry name" value="TELO2-INTERACTING PROTEIN 1 HOMOLOG"/>
    <property type="match status" value="1"/>
</dbReference>
<feature type="domain" description="TTI1 C-terminal TPR" evidence="2">
    <location>
        <begin position="1171"/>
        <end position="1337"/>
    </location>
</feature>
<keyword evidence="4" id="KW-1185">Reference proteome</keyword>
<dbReference type="InterPro" id="IPR052587">
    <property type="entry name" value="TELO2-interacting_protein_1"/>
</dbReference>
<dbReference type="GO" id="GO:0005737">
    <property type="term" value="C:cytoplasm"/>
    <property type="evidence" value="ECO:0007669"/>
    <property type="project" value="TreeGrafter"/>
</dbReference>